<keyword evidence="3" id="KW-1185">Reference proteome</keyword>
<feature type="domain" description="Pseudouridine synthase RsuA/RluA-like" evidence="1">
    <location>
        <begin position="2"/>
        <end position="151"/>
    </location>
</feature>
<dbReference type="GO" id="GO:0003723">
    <property type="term" value="F:RNA binding"/>
    <property type="evidence" value="ECO:0007669"/>
    <property type="project" value="InterPro"/>
</dbReference>
<proteinExistence type="predicted"/>
<dbReference type="KEGG" id="slb:AWJ20_4333"/>
<dbReference type="GO" id="GO:0009982">
    <property type="term" value="F:pseudouridine synthase activity"/>
    <property type="evidence" value="ECO:0007669"/>
    <property type="project" value="InterPro"/>
</dbReference>
<dbReference type="PANTHER" id="PTHR21600:SF40">
    <property type="entry name" value="PSEUDOURIDYLATE SYNTHASE RPUSD2"/>
    <property type="match status" value="1"/>
</dbReference>
<evidence type="ECO:0000313" key="2">
    <source>
        <dbReference type="EMBL" id="ANB11516.1"/>
    </source>
</evidence>
<dbReference type="EMBL" id="CP014500">
    <property type="protein sequence ID" value="ANB11516.1"/>
    <property type="molecule type" value="Genomic_DNA"/>
</dbReference>
<dbReference type="InterPro" id="IPR020103">
    <property type="entry name" value="PsdUridine_synth_cat_dom_sf"/>
</dbReference>
<gene>
    <name evidence="2" type="primary">RIB2</name>
    <name evidence="2" type="ORF">AWJ20_4333</name>
</gene>
<dbReference type="GO" id="GO:0000455">
    <property type="term" value="P:enzyme-directed rRNA pseudouridine synthesis"/>
    <property type="evidence" value="ECO:0007669"/>
    <property type="project" value="TreeGrafter"/>
</dbReference>
<dbReference type="OrthoDB" id="424794at2759"/>
<dbReference type="PANTHER" id="PTHR21600">
    <property type="entry name" value="MITOCHONDRIAL RNA PSEUDOURIDINE SYNTHASE"/>
    <property type="match status" value="1"/>
</dbReference>
<dbReference type="Gene3D" id="3.30.2350.10">
    <property type="entry name" value="Pseudouridine synthase"/>
    <property type="match status" value="1"/>
</dbReference>
<sequence length="262" mass="29940">MVVVNKPAGLPTHPSGKYRLNSLTEVLVGQLGYTVHPTHRLDRMTSGIVVLGKTAQATSRFRTDLTNSNNVHKEYYAKVVGRFPLEDTTFDFPLFDIDANRDRASFMKAFANRKPAQTKFKLVRYDLKDDSSLVKCVPVTGRTHQIRKHLALMGHPIANDSLYKRPVFREISLLLEKKNIESEKEHESAVSEAFTRLQLAAKQSRLDKLETGNETCPECQVQLFKDSTPDEMFIYLHARQYTCQENGVTKWDYQAPLPPWAR</sequence>
<name>A0A167CCR8_9ASCO</name>
<dbReference type="RefSeq" id="XP_018733993.1">
    <property type="nucleotide sequence ID" value="XM_018881400.1"/>
</dbReference>
<evidence type="ECO:0000313" key="3">
    <source>
        <dbReference type="Proteomes" id="UP000189580"/>
    </source>
</evidence>
<organism evidence="2 3">
    <name type="scientific">Sugiyamaella lignohabitans</name>
    <dbReference type="NCBI Taxonomy" id="796027"/>
    <lineage>
        <taxon>Eukaryota</taxon>
        <taxon>Fungi</taxon>
        <taxon>Dikarya</taxon>
        <taxon>Ascomycota</taxon>
        <taxon>Saccharomycotina</taxon>
        <taxon>Dipodascomycetes</taxon>
        <taxon>Dipodascales</taxon>
        <taxon>Trichomonascaceae</taxon>
        <taxon>Sugiyamaella</taxon>
    </lineage>
</organism>
<protein>
    <submittedName>
        <fullName evidence="2">Bifunctional DRAP deaminase/tRNA pseudouridine synthase RIB2</fullName>
    </submittedName>
</protein>
<reference evidence="2 3" key="1">
    <citation type="submission" date="2016-02" db="EMBL/GenBank/DDBJ databases">
        <title>Complete genome sequence and transcriptome regulation of the pentose utilising yeast Sugiyamaella lignohabitans.</title>
        <authorList>
            <person name="Bellasio M."/>
            <person name="Peymann A."/>
            <person name="Valli M."/>
            <person name="Sipitzky M."/>
            <person name="Graf A."/>
            <person name="Sauer M."/>
            <person name="Marx H."/>
            <person name="Mattanovich D."/>
        </authorList>
    </citation>
    <scope>NUCLEOTIDE SEQUENCE [LARGE SCALE GENOMIC DNA]</scope>
    <source>
        <strain evidence="2 3">CBS 10342</strain>
    </source>
</reference>
<dbReference type="GeneID" id="30036454"/>
<evidence type="ECO:0000259" key="1">
    <source>
        <dbReference type="Pfam" id="PF00849"/>
    </source>
</evidence>
<dbReference type="Pfam" id="PF00849">
    <property type="entry name" value="PseudoU_synth_2"/>
    <property type="match status" value="1"/>
</dbReference>
<dbReference type="InterPro" id="IPR050188">
    <property type="entry name" value="RluA_PseudoU_synthase"/>
</dbReference>
<dbReference type="InterPro" id="IPR006145">
    <property type="entry name" value="PsdUridine_synth_RsuA/RluA"/>
</dbReference>
<accession>A0A167CCR8</accession>
<dbReference type="Proteomes" id="UP000189580">
    <property type="component" value="Chromosome c"/>
</dbReference>
<dbReference type="SUPFAM" id="SSF55120">
    <property type="entry name" value="Pseudouridine synthase"/>
    <property type="match status" value="1"/>
</dbReference>
<dbReference type="AlphaFoldDB" id="A0A167CCR8"/>